<proteinExistence type="predicted"/>
<dbReference type="PANTHER" id="PTHR16275">
    <property type="entry name" value="COILED-COIL DOMAIN-CONTAINING PROTEIN 40"/>
    <property type="match status" value="1"/>
</dbReference>
<accession>A0A0L7R7C2</accession>
<dbReference type="AlphaFoldDB" id="A0A0L7R7C2"/>
<dbReference type="GO" id="GO:0005737">
    <property type="term" value="C:cytoplasm"/>
    <property type="evidence" value="ECO:0007669"/>
    <property type="project" value="TreeGrafter"/>
</dbReference>
<dbReference type="EMBL" id="KQ414642">
    <property type="protein sequence ID" value="KOC66739.1"/>
    <property type="molecule type" value="Genomic_DNA"/>
</dbReference>
<dbReference type="STRING" id="597456.A0A0L7R7C2"/>
<dbReference type="OrthoDB" id="188741at2759"/>
<sequence length="238" mass="28650">MLKEELKLVQQESLSWEKKVQLMQDTVKKIKEEQSVGGIASMKSEIHRMEIRLFHLKKIQEKLIHDMNLCITRREIIVNKVFDKLKKNPKVKHNERVVMHKRLSDQRIKIKQLQKIAKETDNMVEKLKNQITSIRNKIDKCQEFLQNLKKYISSIEDEIAQLELLKYHVFKQRKVKQLHNVKNGVYKMVCKSENVIEENLQREYCCREYLKYVLERTDQDFPMLKDSIKRILLALQIF</sequence>
<feature type="coiled-coil region" evidence="1">
    <location>
        <begin position="110"/>
        <end position="165"/>
    </location>
</feature>
<dbReference type="Proteomes" id="UP000053825">
    <property type="component" value="Unassembled WGS sequence"/>
</dbReference>
<evidence type="ECO:0000313" key="3">
    <source>
        <dbReference type="Proteomes" id="UP000053825"/>
    </source>
</evidence>
<keyword evidence="3" id="KW-1185">Reference proteome</keyword>
<protein>
    <submittedName>
        <fullName evidence="2">Coiled-coil domain-containing protein 40</fullName>
    </submittedName>
</protein>
<evidence type="ECO:0000313" key="2">
    <source>
        <dbReference type="EMBL" id="KOC66739.1"/>
    </source>
</evidence>
<evidence type="ECO:0000256" key="1">
    <source>
        <dbReference type="SAM" id="Coils"/>
    </source>
</evidence>
<dbReference type="PANTHER" id="PTHR16275:SF8">
    <property type="entry name" value="COILED-COIL DOMAIN-CONTAINING PROTEIN 40"/>
    <property type="match status" value="1"/>
</dbReference>
<reference evidence="2 3" key="1">
    <citation type="submission" date="2015-07" db="EMBL/GenBank/DDBJ databases">
        <title>The genome of Habropoda laboriosa.</title>
        <authorList>
            <person name="Pan H."/>
            <person name="Kapheim K."/>
        </authorList>
    </citation>
    <scope>NUCLEOTIDE SEQUENCE [LARGE SCALE GENOMIC DNA]</scope>
    <source>
        <strain evidence="2">0110345459</strain>
    </source>
</reference>
<dbReference type="GO" id="GO:0035082">
    <property type="term" value="P:axoneme assembly"/>
    <property type="evidence" value="ECO:0007669"/>
    <property type="project" value="InterPro"/>
</dbReference>
<name>A0A0L7R7C2_9HYME</name>
<gene>
    <name evidence="2" type="ORF">WH47_00432</name>
</gene>
<organism evidence="2 3">
    <name type="scientific">Habropoda laboriosa</name>
    <dbReference type="NCBI Taxonomy" id="597456"/>
    <lineage>
        <taxon>Eukaryota</taxon>
        <taxon>Metazoa</taxon>
        <taxon>Ecdysozoa</taxon>
        <taxon>Arthropoda</taxon>
        <taxon>Hexapoda</taxon>
        <taxon>Insecta</taxon>
        <taxon>Pterygota</taxon>
        <taxon>Neoptera</taxon>
        <taxon>Endopterygota</taxon>
        <taxon>Hymenoptera</taxon>
        <taxon>Apocrita</taxon>
        <taxon>Aculeata</taxon>
        <taxon>Apoidea</taxon>
        <taxon>Anthophila</taxon>
        <taxon>Apidae</taxon>
        <taxon>Habropoda</taxon>
    </lineage>
</organism>
<dbReference type="InterPro" id="IPR037386">
    <property type="entry name" value="CCDC40"/>
</dbReference>
<keyword evidence="1" id="KW-0175">Coiled coil</keyword>